<evidence type="ECO:0000259" key="2">
    <source>
        <dbReference type="Pfam" id="PF01636"/>
    </source>
</evidence>
<protein>
    <submittedName>
        <fullName evidence="3">Aminoglycoside phosphotransferase (APT) family kinase protein</fullName>
    </submittedName>
</protein>
<dbReference type="GO" id="GO:0016301">
    <property type="term" value="F:kinase activity"/>
    <property type="evidence" value="ECO:0007669"/>
    <property type="project" value="UniProtKB-KW"/>
</dbReference>
<dbReference type="RefSeq" id="WP_183570286.1">
    <property type="nucleotide sequence ID" value="NZ_CBCSLB010000024.1"/>
</dbReference>
<dbReference type="Proteomes" id="UP000518605">
    <property type="component" value="Unassembled WGS sequence"/>
</dbReference>
<keyword evidence="1" id="KW-0547">Nucleotide-binding</keyword>
<organism evidence="3 4">
    <name type="scientific">Paenibacillus endophyticus</name>
    <dbReference type="NCBI Taxonomy" id="1294268"/>
    <lineage>
        <taxon>Bacteria</taxon>
        <taxon>Bacillati</taxon>
        <taxon>Bacillota</taxon>
        <taxon>Bacilli</taxon>
        <taxon>Bacillales</taxon>
        <taxon>Paenibacillaceae</taxon>
        <taxon>Paenibacillus</taxon>
    </lineage>
</organism>
<keyword evidence="3" id="KW-0808">Transferase</keyword>
<dbReference type="InterPro" id="IPR051678">
    <property type="entry name" value="AGP_Transferase"/>
</dbReference>
<keyword evidence="1" id="KW-0067">ATP-binding</keyword>
<comment type="caution">
    <text evidence="3">The sequence shown here is derived from an EMBL/GenBank/DDBJ whole genome shotgun (WGS) entry which is preliminary data.</text>
</comment>
<dbReference type="Gene3D" id="3.30.200.20">
    <property type="entry name" value="Phosphorylase Kinase, domain 1"/>
    <property type="match status" value="1"/>
</dbReference>
<dbReference type="PANTHER" id="PTHR21310:SF15">
    <property type="entry name" value="AMINOGLYCOSIDE PHOSPHOTRANSFERASE DOMAIN-CONTAINING PROTEIN"/>
    <property type="match status" value="1"/>
</dbReference>
<keyword evidence="4" id="KW-1185">Reference proteome</keyword>
<proteinExistence type="predicted"/>
<accession>A0A7W5CD46</accession>
<feature type="binding site" evidence="1">
    <location>
        <position position="54"/>
    </location>
    <ligand>
        <name>ATP</name>
        <dbReference type="ChEBI" id="CHEBI:30616"/>
    </ligand>
</feature>
<dbReference type="EMBL" id="JACHXW010000025">
    <property type="protein sequence ID" value="MBB3155523.1"/>
    <property type="molecule type" value="Genomic_DNA"/>
</dbReference>
<dbReference type="GO" id="GO:0005524">
    <property type="term" value="F:ATP binding"/>
    <property type="evidence" value="ECO:0007669"/>
    <property type="project" value="UniProtKB-UniRule"/>
</dbReference>
<dbReference type="Pfam" id="PF01636">
    <property type="entry name" value="APH"/>
    <property type="match status" value="1"/>
</dbReference>
<sequence>MESSTKRKLTEAELSAIARKALGQGASAAVELTDGWANAAYLVTLEDGKQVIVKAAPPAGTKLMSYERGLMKTEVEVLQLVKKAGNVPVPFVYAYDVSESLVNCEYFIMEKLEGEPYNKVKSSLTEEQQARIDYQLGVYNRELNEIRGERFGLYAAAEEVVLSWQETFMNLLLGVLADGEREGVVLPASYATIRSETAKRAAALDEITEPRLISWDLWDGNVFIKDGKVSGIIDFERALWGDPLMEHYFSHFNQSAAFLAGYGLKELSPEQLRRRALYDLYLDLIMCIECPFRQYEDEAHLQWAQDNVAQGWARFLEAAEHVRP</sequence>
<dbReference type="InterPro" id="IPR011009">
    <property type="entry name" value="Kinase-like_dom_sf"/>
</dbReference>
<evidence type="ECO:0000256" key="1">
    <source>
        <dbReference type="PROSITE-ProRule" id="PRU10141"/>
    </source>
</evidence>
<dbReference type="SUPFAM" id="SSF56112">
    <property type="entry name" value="Protein kinase-like (PK-like)"/>
    <property type="match status" value="1"/>
</dbReference>
<dbReference type="PROSITE" id="PS00107">
    <property type="entry name" value="PROTEIN_KINASE_ATP"/>
    <property type="match status" value="1"/>
</dbReference>
<feature type="domain" description="Aminoglycoside phosphotransferase" evidence="2">
    <location>
        <begin position="31"/>
        <end position="264"/>
    </location>
</feature>
<dbReference type="AlphaFoldDB" id="A0A7W5CD46"/>
<keyword evidence="3" id="KW-0418">Kinase</keyword>
<gene>
    <name evidence="3" type="ORF">FHS16_005631</name>
</gene>
<evidence type="ECO:0000313" key="4">
    <source>
        <dbReference type="Proteomes" id="UP000518605"/>
    </source>
</evidence>
<dbReference type="PANTHER" id="PTHR21310">
    <property type="entry name" value="AMINOGLYCOSIDE PHOSPHOTRANSFERASE-RELATED-RELATED"/>
    <property type="match status" value="1"/>
</dbReference>
<dbReference type="InterPro" id="IPR002575">
    <property type="entry name" value="Aminoglycoside_PTrfase"/>
</dbReference>
<reference evidence="3 4" key="1">
    <citation type="submission" date="2020-08" db="EMBL/GenBank/DDBJ databases">
        <title>Genomic Encyclopedia of Type Strains, Phase III (KMG-III): the genomes of soil and plant-associated and newly described type strains.</title>
        <authorList>
            <person name="Whitman W."/>
        </authorList>
    </citation>
    <scope>NUCLEOTIDE SEQUENCE [LARGE SCALE GENOMIC DNA]</scope>
    <source>
        <strain evidence="3 4">CECT 8234</strain>
    </source>
</reference>
<evidence type="ECO:0000313" key="3">
    <source>
        <dbReference type="EMBL" id="MBB3155523.1"/>
    </source>
</evidence>
<name>A0A7W5CD46_9BACL</name>
<dbReference type="InterPro" id="IPR017441">
    <property type="entry name" value="Protein_kinase_ATP_BS"/>
</dbReference>
<dbReference type="Gene3D" id="3.90.1200.10">
    <property type="match status" value="1"/>
</dbReference>